<feature type="compositionally biased region" description="Low complexity" evidence="6">
    <location>
        <begin position="141"/>
        <end position="166"/>
    </location>
</feature>
<accession>A0A163JY44</accession>
<sequence length="185" mass="21157">MYTNTPFNNGMAHKPNYSFLNVDPFPFTNANLDDPLNMPSMDEDDCYDPNPSLSKKPLSKDERRAEHNAIERARRESLNNKFQQLAQALPNLMNYRRPSKSQIVEKALDWVKKSISREERYRYQIVQLQKENKQLLSQLMTPNGPSSTTTPNVSSPSISPSATIPSNNNRILLIPLSPLQPKHPH</sequence>
<dbReference type="PROSITE" id="PS50888">
    <property type="entry name" value="BHLH"/>
    <property type="match status" value="1"/>
</dbReference>
<evidence type="ECO:0000256" key="4">
    <source>
        <dbReference type="ARBA" id="ARBA00023163"/>
    </source>
</evidence>
<evidence type="ECO:0000256" key="2">
    <source>
        <dbReference type="ARBA" id="ARBA00023125"/>
    </source>
</evidence>
<dbReference type="InterPro" id="IPR036638">
    <property type="entry name" value="HLH_DNA-bd_sf"/>
</dbReference>
<evidence type="ECO:0000256" key="3">
    <source>
        <dbReference type="ARBA" id="ARBA00023159"/>
    </source>
</evidence>
<dbReference type="InterPro" id="IPR011598">
    <property type="entry name" value="bHLH_dom"/>
</dbReference>
<evidence type="ECO:0000256" key="6">
    <source>
        <dbReference type="SAM" id="MobiDB-lite"/>
    </source>
</evidence>
<dbReference type="SUPFAM" id="SSF47459">
    <property type="entry name" value="HLH, helix-loop-helix DNA-binding domain"/>
    <property type="match status" value="1"/>
</dbReference>
<feature type="region of interest" description="Disordered" evidence="6">
    <location>
        <begin position="139"/>
        <end position="166"/>
    </location>
</feature>
<proteinExistence type="predicted"/>
<evidence type="ECO:0000256" key="5">
    <source>
        <dbReference type="ARBA" id="ARBA00023242"/>
    </source>
</evidence>
<evidence type="ECO:0000313" key="8">
    <source>
        <dbReference type="EMBL" id="SAM04324.1"/>
    </source>
</evidence>
<dbReference type="AlphaFoldDB" id="A0A163JY44"/>
<dbReference type="PANTHER" id="PTHR10328">
    <property type="entry name" value="PROTEIN MAX MYC-ASSOCIATED FACTOR X"/>
    <property type="match status" value="1"/>
</dbReference>
<dbReference type="OrthoDB" id="8964853at2759"/>
<dbReference type="GO" id="GO:0003677">
    <property type="term" value="F:DNA binding"/>
    <property type="evidence" value="ECO:0007669"/>
    <property type="project" value="UniProtKB-KW"/>
</dbReference>
<keyword evidence="3" id="KW-0010">Activator</keyword>
<dbReference type="Proteomes" id="UP000078561">
    <property type="component" value="Unassembled WGS sequence"/>
</dbReference>
<gene>
    <name evidence="8" type="primary">ABSGL_10184.1 scaffold 11802</name>
</gene>
<protein>
    <recommendedName>
        <fullName evidence="7">BHLH domain-containing protein</fullName>
    </recommendedName>
</protein>
<feature type="domain" description="BHLH" evidence="7">
    <location>
        <begin position="62"/>
        <end position="114"/>
    </location>
</feature>
<keyword evidence="2" id="KW-0238">DNA-binding</keyword>
<dbReference type="GO" id="GO:0003700">
    <property type="term" value="F:DNA-binding transcription factor activity"/>
    <property type="evidence" value="ECO:0007669"/>
    <property type="project" value="TreeGrafter"/>
</dbReference>
<dbReference type="GO" id="GO:0046983">
    <property type="term" value="F:protein dimerization activity"/>
    <property type="evidence" value="ECO:0007669"/>
    <property type="project" value="InterPro"/>
</dbReference>
<dbReference type="Gene3D" id="4.10.280.10">
    <property type="entry name" value="Helix-loop-helix DNA-binding domain"/>
    <property type="match status" value="1"/>
</dbReference>
<reference evidence="8" key="1">
    <citation type="submission" date="2016-04" db="EMBL/GenBank/DDBJ databases">
        <authorList>
            <person name="Evans L.H."/>
            <person name="Alamgir A."/>
            <person name="Owens N."/>
            <person name="Weber N.D."/>
            <person name="Virtaneva K."/>
            <person name="Barbian K."/>
            <person name="Babar A."/>
            <person name="Rosenke K."/>
        </authorList>
    </citation>
    <scope>NUCLEOTIDE SEQUENCE [LARGE SCALE GENOMIC DNA]</scope>
    <source>
        <strain evidence="8">CBS 101.48</strain>
    </source>
</reference>
<evidence type="ECO:0000313" key="9">
    <source>
        <dbReference type="Proteomes" id="UP000078561"/>
    </source>
</evidence>
<dbReference type="GO" id="GO:0090575">
    <property type="term" value="C:RNA polymerase II transcription regulator complex"/>
    <property type="evidence" value="ECO:0007669"/>
    <property type="project" value="TreeGrafter"/>
</dbReference>
<dbReference type="STRING" id="4829.A0A163JY44"/>
<keyword evidence="9" id="KW-1185">Reference proteome</keyword>
<dbReference type="SMART" id="SM00353">
    <property type="entry name" value="HLH"/>
    <property type="match status" value="1"/>
</dbReference>
<keyword evidence="5" id="KW-0539">Nucleus</keyword>
<evidence type="ECO:0000256" key="1">
    <source>
        <dbReference type="ARBA" id="ARBA00023015"/>
    </source>
</evidence>
<dbReference type="EMBL" id="LT554356">
    <property type="protein sequence ID" value="SAM04324.1"/>
    <property type="molecule type" value="Genomic_DNA"/>
</dbReference>
<dbReference type="PANTHER" id="PTHR10328:SF3">
    <property type="entry name" value="PROTEIN MAX"/>
    <property type="match status" value="1"/>
</dbReference>
<keyword evidence="1" id="KW-0805">Transcription regulation</keyword>
<evidence type="ECO:0000259" key="7">
    <source>
        <dbReference type="PROSITE" id="PS50888"/>
    </source>
</evidence>
<dbReference type="GO" id="GO:0045944">
    <property type="term" value="P:positive regulation of transcription by RNA polymerase II"/>
    <property type="evidence" value="ECO:0007669"/>
    <property type="project" value="TreeGrafter"/>
</dbReference>
<name>A0A163JY44_ABSGL</name>
<organism evidence="8">
    <name type="scientific">Absidia glauca</name>
    <name type="common">Pin mould</name>
    <dbReference type="NCBI Taxonomy" id="4829"/>
    <lineage>
        <taxon>Eukaryota</taxon>
        <taxon>Fungi</taxon>
        <taxon>Fungi incertae sedis</taxon>
        <taxon>Mucoromycota</taxon>
        <taxon>Mucoromycotina</taxon>
        <taxon>Mucoromycetes</taxon>
        <taxon>Mucorales</taxon>
        <taxon>Cunninghamellaceae</taxon>
        <taxon>Absidia</taxon>
    </lineage>
</organism>
<feature type="region of interest" description="Disordered" evidence="6">
    <location>
        <begin position="33"/>
        <end position="66"/>
    </location>
</feature>
<dbReference type="Pfam" id="PF00010">
    <property type="entry name" value="HLH"/>
    <property type="match status" value="1"/>
</dbReference>
<dbReference type="InParanoid" id="A0A163JY44"/>
<keyword evidence="4" id="KW-0804">Transcription</keyword>